<protein>
    <submittedName>
        <fullName evidence="1">CLUMA_CG007781, isoform A</fullName>
    </submittedName>
</protein>
<reference evidence="1 2" key="1">
    <citation type="submission" date="2015-04" db="EMBL/GenBank/DDBJ databases">
        <authorList>
            <person name="Syromyatnikov M.Y."/>
            <person name="Popov V.N."/>
        </authorList>
    </citation>
    <scope>NUCLEOTIDE SEQUENCE [LARGE SCALE GENOMIC DNA]</scope>
</reference>
<name>A0A1J1I3B4_9DIPT</name>
<sequence length="80" mass="9217">MKTILLNHSTILDCYEINLRLFAHISTLAITQMQTTISYSTLFMLNRCQQSNIWLDFNMKAALCVFEAMFLNSSPILPKV</sequence>
<accession>A0A1J1I3B4</accession>
<dbReference type="Proteomes" id="UP000183832">
    <property type="component" value="Unassembled WGS sequence"/>
</dbReference>
<organism evidence="1 2">
    <name type="scientific">Clunio marinus</name>
    <dbReference type="NCBI Taxonomy" id="568069"/>
    <lineage>
        <taxon>Eukaryota</taxon>
        <taxon>Metazoa</taxon>
        <taxon>Ecdysozoa</taxon>
        <taxon>Arthropoda</taxon>
        <taxon>Hexapoda</taxon>
        <taxon>Insecta</taxon>
        <taxon>Pterygota</taxon>
        <taxon>Neoptera</taxon>
        <taxon>Endopterygota</taxon>
        <taxon>Diptera</taxon>
        <taxon>Nematocera</taxon>
        <taxon>Chironomoidea</taxon>
        <taxon>Chironomidae</taxon>
        <taxon>Clunio</taxon>
    </lineage>
</organism>
<dbReference type="EMBL" id="CVRI01000038">
    <property type="protein sequence ID" value="CRK94266.1"/>
    <property type="molecule type" value="Genomic_DNA"/>
</dbReference>
<gene>
    <name evidence="1" type="ORF">CLUMA_CG007781</name>
</gene>
<proteinExistence type="predicted"/>
<evidence type="ECO:0000313" key="2">
    <source>
        <dbReference type="Proteomes" id="UP000183832"/>
    </source>
</evidence>
<keyword evidence="2" id="KW-1185">Reference proteome</keyword>
<evidence type="ECO:0000313" key="1">
    <source>
        <dbReference type="EMBL" id="CRK94266.1"/>
    </source>
</evidence>
<dbReference type="AlphaFoldDB" id="A0A1J1I3B4"/>